<name>A0A3B0RB58_9ZZZZ</name>
<keyword evidence="1" id="KW-1133">Transmembrane helix</keyword>
<dbReference type="AlphaFoldDB" id="A0A3B0RB58"/>
<dbReference type="EMBL" id="UOEC01000058">
    <property type="protein sequence ID" value="VAV89291.1"/>
    <property type="molecule type" value="Genomic_DNA"/>
</dbReference>
<evidence type="ECO:0000256" key="1">
    <source>
        <dbReference type="SAM" id="Phobius"/>
    </source>
</evidence>
<accession>A0A3B0RB58</accession>
<proteinExistence type="predicted"/>
<feature type="transmembrane region" description="Helical" evidence="1">
    <location>
        <begin position="20"/>
        <end position="38"/>
    </location>
</feature>
<keyword evidence="1" id="KW-0472">Membrane</keyword>
<protein>
    <recommendedName>
        <fullName evidence="3">Transmembrane protein (PGPGW)</fullName>
    </recommendedName>
</protein>
<evidence type="ECO:0008006" key="3">
    <source>
        <dbReference type="Google" id="ProtNLM"/>
    </source>
</evidence>
<sequence length="92" mass="10334">MPMPKITIAGRTFKLPASRLARIAIGILLIVGGVLGFLPFLGFWMVPLGLMVLSIDIPVVRTWRRRTTVKLGSWLKKNHPKLANKLGFNRKK</sequence>
<feature type="transmembrane region" description="Helical" evidence="1">
    <location>
        <begin position="44"/>
        <end position="63"/>
    </location>
</feature>
<organism evidence="2">
    <name type="scientific">hydrothermal vent metagenome</name>
    <dbReference type="NCBI Taxonomy" id="652676"/>
    <lineage>
        <taxon>unclassified sequences</taxon>
        <taxon>metagenomes</taxon>
        <taxon>ecological metagenomes</taxon>
    </lineage>
</organism>
<reference evidence="2" key="1">
    <citation type="submission" date="2018-06" db="EMBL/GenBank/DDBJ databases">
        <authorList>
            <person name="Zhirakovskaya E."/>
        </authorList>
    </citation>
    <scope>NUCLEOTIDE SEQUENCE</scope>
</reference>
<gene>
    <name evidence="2" type="ORF">MNBD_ALPHA08-1631</name>
</gene>
<keyword evidence="1" id="KW-0812">Transmembrane</keyword>
<evidence type="ECO:0000313" key="2">
    <source>
        <dbReference type="EMBL" id="VAV89291.1"/>
    </source>
</evidence>